<dbReference type="AlphaFoldDB" id="A0A1F6NR54"/>
<dbReference type="PIRSF" id="PIRSF028757">
    <property type="entry name" value="LD-carboxypeptidase"/>
    <property type="match status" value="1"/>
</dbReference>
<evidence type="ECO:0000256" key="2">
    <source>
        <dbReference type="ARBA" id="ARBA00022801"/>
    </source>
</evidence>
<evidence type="ECO:0000259" key="5">
    <source>
        <dbReference type="Pfam" id="PF17676"/>
    </source>
</evidence>
<dbReference type="InterPro" id="IPR040921">
    <property type="entry name" value="Peptidase_S66C"/>
</dbReference>
<evidence type="ECO:0000256" key="1">
    <source>
        <dbReference type="ARBA" id="ARBA00010233"/>
    </source>
</evidence>
<keyword evidence="2" id="KW-0378">Hydrolase</keyword>
<dbReference type="Pfam" id="PF17676">
    <property type="entry name" value="Peptidase_S66C"/>
    <property type="match status" value="1"/>
</dbReference>
<dbReference type="InterPro" id="IPR003507">
    <property type="entry name" value="S66_fam"/>
</dbReference>
<dbReference type="Gene3D" id="3.50.30.60">
    <property type="entry name" value="LD-carboxypeptidase A C-terminal domain-like"/>
    <property type="match status" value="1"/>
</dbReference>
<feature type="domain" description="LD-carboxypeptidase N-terminal" evidence="4">
    <location>
        <begin position="12"/>
        <end position="131"/>
    </location>
</feature>
<proteinExistence type="inferred from homology"/>
<dbReference type="CDD" id="cd07062">
    <property type="entry name" value="Peptidase_S66_mccF_like"/>
    <property type="match status" value="1"/>
</dbReference>
<dbReference type="Pfam" id="PF02016">
    <property type="entry name" value="Peptidase_S66"/>
    <property type="match status" value="1"/>
</dbReference>
<feature type="domain" description="LD-carboxypeptidase C-terminal" evidence="5">
    <location>
        <begin position="197"/>
        <end position="314"/>
    </location>
</feature>
<organism evidence="6 7">
    <name type="scientific">Candidatus Magasanikbacteria bacterium RIFOXYC12_FULL_33_11</name>
    <dbReference type="NCBI Taxonomy" id="1798701"/>
    <lineage>
        <taxon>Bacteria</taxon>
        <taxon>Candidatus Magasanikiibacteriota</taxon>
    </lineage>
</organism>
<comment type="similarity">
    <text evidence="1">Belongs to the peptidase S66 family.</text>
</comment>
<dbReference type="GO" id="GO:0016787">
    <property type="term" value="F:hydrolase activity"/>
    <property type="evidence" value="ECO:0007669"/>
    <property type="project" value="UniProtKB-KW"/>
</dbReference>
<dbReference type="PANTHER" id="PTHR30237:SF6">
    <property type="entry name" value="CARBOXYPEPTIDASE YOCD-RELATED"/>
    <property type="match status" value="1"/>
</dbReference>
<reference evidence="6 7" key="1">
    <citation type="journal article" date="2016" name="Nat. Commun.">
        <title>Thousands of microbial genomes shed light on interconnected biogeochemical processes in an aquifer system.</title>
        <authorList>
            <person name="Anantharaman K."/>
            <person name="Brown C.T."/>
            <person name="Hug L.A."/>
            <person name="Sharon I."/>
            <person name="Castelle C.J."/>
            <person name="Probst A.J."/>
            <person name="Thomas B.C."/>
            <person name="Singh A."/>
            <person name="Wilkins M.J."/>
            <person name="Karaoz U."/>
            <person name="Brodie E.L."/>
            <person name="Williams K.H."/>
            <person name="Hubbard S.S."/>
            <person name="Banfield J.F."/>
        </authorList>
    </citation>
    <scope>NUCLEOTIDE SEQUENCE [LARGE SCALE GENOMIC DNA]</scope>
</reference>
<name>A0A1F6NR54_9BACT</name>
<dbReference type="InterPro" id="IPR040449">
    <property type="entry name" value="Peptidase_S66_N"/>
</dbReference>
<comment type="caution">
    <text evidence="6">The sequence shown here is derived from an EMBL/GenBank/DDBJ whole genome shotgun (WGS) entry which is preliminary data.</text>
</comment>
<evidence type="ECO:0000313" key="7">
    <source>
        <dbReference type="Proteomes" id="UP000178349"/>
    </source>
</evidence>
<dbReference type="InterPro" id="IPR027478">
    <property type="entry name" value="LdcA_N"/>
</dbReference>
<gene>
    <name evidence="6" type="ORF">A2493_01575</name>
</gene>
<dbReference type="InterPro" id="IPR029062">
    <property type="entry name" value="Class_I_gatase-like"/>
</dbReference>
<evidence type="ECO:0000259" key="4">
    <source>
        <dbReference type="Pfam" id="PF02016"/>
    </source>
</evidence>
<feature type="active site" description="Charge relay system" evidence="3">
    <location>
        <position position="299"/>
    </location>
</feature>
<dbReference type="PANTHER" id="PTHR30237">
    <property type="entry name" value="MURAMOYLTETRAPEPTIDE CARBOXYPEPTIDASE"/>
    <property type="match status" value="1"/>
</dbReference>
<dbReference type="SUPFAM" id="SSF52317">
    <property type="entry name" value="Class I glutamine amidotransferase-like"/>
    <property type="match status" value="1"/>
</dbReference>
<dbReference type="EMBL" id="MFQW01000019">
    <property type="protein sequence ID" value="OGH86432.1"/>
    <property type="molecule type" value="Genomic_DNA"/>
</dbReference>
<dbReference type="InterPro" id="IPR027461">
    <property type="entry name" value="Carboxypeptidase_A_C_sf"/>
</dbReference>
<sequence>MIPSKLKQGDEIRIIAPSRSMSLLSEENRNLAKTKLESLGFKVTFSKNCMESDMFMSSAIQSRVDDIHEAFSDTNVKAIMTVIGGFNSNQLLQYLDYELIKNNPKILCGYSDITALANAITAKTDLVTYSGIHFSNFAMKIEIEYNIEYFKKCLMSEEEFEIKPSPTWSNDAWYIDQENRNLIKNEGFVIIQKGKATGKILGANLGTFNLLRGTEFMPDISDSILFLEEDNNVGKDFAVEFDRNLQALIQQPNFDKVKALVLGRFQENAEMTLEKLKYIIDTKKELQNLPIIANADFGHTNPLFTFPIGGTASLKIDDEVELKIIKH</sequence>
<feature type="active site" description="Charge relay system" evidence="3">
    <location>
        <position position="228"/>
    </location>
</feature>
<evidence type="ECO:0000256" key="3">
    <source>
        <dbReference type="PIRSR" id="PIRSR028757-1"/>
    </source>
</evidence>
<protein>
    <submittedName>
        <fullName evidence="6">Peptidase S66</fullName>
    </submittedName>
</protein>
<dbReference type="Proteomes" id="UP000178349">
    <property type="component" value="Unassembled WGS sequence"/>
</dbReference>
<evidence type="ECO:0000313" key="6">
    <source>
        <dbReference type="EMBL" id="OGH86432.1"/>
    </source>
</evidence>
<accession>A0A1F6NR54</accession>
<dbReference type="SUPFAM" id="SSF141986">
    <property type="entry name" value="LD-carboxypeptidase A C-terminal domain-like"/>
    <property type="match status" value="1"/>
</dbReference>
<feature type="active site" description="Nucleophile" evidence="3">
    <location>
        <position position="111"/>
    </location>
</feature>
<dbReference type="Gene3D" id="3.40.50.10740">
    <property type="entry name" value="Class I glutamine amidotransferase-like"/>
    <property type="match status" value="1"/>
</dbReference>